<feature type="repeat" description="ANK" evidence="1">
    <location>
        <begin position="74"/>
        <end position="106"/>
    </location>
</feature>
<organism evidence="3 4">
    <name type="scientific">Eublepharis macularius</name>
    <name type="common">Leopard gecko</name>
    <name type="synonym">Cyrtodactylus macularius</name>
    <dbReference type="NCBI Taxonomy" id="481883"/>
    <lineage>
        <taxon>Eukaryota</taxon>
        <taxon>Metazoa</taxon>
        <taxon>Chordata</taxon>
        <taxon>Craniata</taxon>
        <taxon>Vertebrata</taxon>
        <taxon>Euteleostomi</taxon>
        <taxon>Lepidosauria</taxon>
        <taxon>Squamata</taxon>
        <taxon>Bifurcata</taxon>
        <taxon>Gekkota</taxon>
        <taxon>Eublepharidae</taxon>
        <taxon>Eublepharinae</taxon>
        <taxon>Eublepharis</taxon>
    </lineage>
</organism>
<dbReference type="Pfam" id="PF13606">
    <property type="entry name" value="Ank_3"/>
    <property type="match status" value="1"/>
</dbReference>
<feature type="region of interest" description="Disordered" evidence="2">
    <location>
        <begin position="387"/>
        <end position="406"/>
    </location>
</feature>
<dbReference type="SMART" id="SM00248">
    <property type="entry name" value="ANK"/>
    <property type="match status" value="4"/>
</dbReference>
<dbReference type="AlphaFoldDB" id="A0AA97K031"/>
<dbReference type="PROSITE" id="PS50088">
    <property type="entry name" value="ANK_REPEAT"/>
    <property type="match status" value="2"/>
</dbReference>
<gene>
    <name evidence="4" type="primary">ANKRD53</name>
</gene>
<protein>
    <submittedName>
        <fullName evidence="4">Ankyrin repeat domain-containing protein 53</fullName>
    </submittedName>
</protein>
<dbReference type="InterPro" id="IPR042335">
    <property type="entry name" value="ANKRD53"/>
</dbReference>
<dbReference type="GeneID" id="129336931"/>
<accession>A0AA97K031</accession>
<keyword evidence="1" id="KW-0040">ANK repeat</keyword>
<dbReference type="CTD" id="79998"/>
<proteinExistence type="predicted"/>
<dbReference type="RefSeq" id="XP_054846329.1">
    <property type="nucleotide sequence ID" value="XM_054990354.1"/>
</dbReference>
<reference evidence="4" key="1">
    <citation type="submission" date="2025-08" db="UniProtKB">
        <authorList>
            <consortium name="RefSeq"/>
        </authorList>
    </citation>
    <scope>IDENTIFICATION</scope>
    <source>
        <tissue evidence="4">Blood</tissue>
    </source>
</reference>
<dbReference type="PROSITE" id="PS50297">
    <property type="entry name" value="ANK_REP_REGION"/>
    <property type="match status" value="1"/>
</dbReference>
<evidence type="ECO:0000256" key="2">
    <source>
        <dbReference type="SAM" id="MobiDB-lite"/>
    </source>
</evidence>
<dbReference type="Proteomes" id="UP001190640">
    <property type="component" value="Chromosome 10"/>
</dbReference>
<dbReference type="InterPro" id="IPR002110">
    <property type="entry name" value="Ankyrin_rpt"/>
</dbReference>
<dbReference type="GO" id="GO:1902412">
    <property type="term" value="P:regulation of mitotic cytokinesis"/>
    <property type="evidence" value="ECO:0007669"/>
    <property type="project" value="InterPro"/>
</dbReference>
<dbReference type="GO" id="GO:0031116">
    <property type="term" value="P:positive regulation of microtubule polymerization"/>
    <property type="evidence" value="ECO:0007669"/>
    <property type="project" value="TreeGrafter"/>
</dbReference>
<dbReference type="Pfam" id="PF12796">
    <property type="entry name" value="Ank_2"/>
    <property type="match status" value="1"/>
</dbReference>
<sequence>MQKGFSALHTAALFGRLDCIQMLVEKFGVSVDSESLTGWRPVHLVMNKESGNRALECLKYLISKSADVNIKNQNGVTPLHKAASEGRTSCVKILIEAGADVHAKDAEGQEPVDLCRMWGHRHCCRYLSSAMWKIDKKTFAQGICRLNLIKKECQAKEEEFLRIQQMKVNVFNNIKFSEWLAKKHLPPPSARILSFLEKRPQSVILRKQWGKQDSISISTSGPEEIYLLDDLKKDRHQRPWNISSNPASVPVTCIFRPTTVRMGTNPEPSEDHDFTSFLFLVKNRCGEPRVYISNFGKVSPMPDLPYETIQRSLYPHTRPTRLKVPQGLKPWHIFDVQRKYPPSPEHRWTDQMALSLRQTLDPTFVATLKAHLETYSDAGALSPKLDSYCGSSQESSSPSLNSSHLD</sequence>
<dbReference type="InterPro" id="IPR036770">
    <property type="entry name" value="Ankyrin_rpt-contain_sf"/>
</dbReference>
<dbReference type="PRINTS" id="PR01415">
    <property type="entry name" value="ANKYRIN"/>
</dbReference>
<evidence type="ECO:0000313" key="4">
    <source>
        <dbReference type="RefSeq" id="XP_054846329.1"/>
    </source>
</evidence>
<dbReference type="PANTHER" id="PTHR24160:SF1">
    <property type="entry name" value="ANKYRIN REPEAT DOMAIN-CONTAINING PROTEIN 53"/>
    <property type="match status" value="1"/>
</dbReference>
<dbReference type="SUPFAM" id="SSF48403">
    <property type="entry name" value="Ankyrin repeat"/>
    <property type="match status" value="1"/>
</dbReference>
<dbReference type="Gene3D" id="1.25.40.20">
    <property type="entry name" value="Ankyrin repeat-containing domain"/>
    <property type="match status" value="2"/>
</dbReference>
<evidence type="ECO:0000313" key="3">
    <source>
        <dbReference type="Proteomes" id="UP001190640"/>
    </source>
</evidence>
<keyword evidence="3" id="KW-1185">Reference proteome</keyword>
<name>A0AA97K031_EUBMA</name>
<dbReference type="GO" id="GO:0000922">
    <property type="term" value="C:spindle pole"/>
    <property type="evidence" value="ECO:0007669"/>
    <property type="project" value="TreeGrafter"/>
</dbReference>
<dbReference type="GO" id="GO:0060236">
    <property type="term" value="P:regulation of mitotic spindle organization"/>
    <property type="evidence" value="ECO:0007669"/>
    <property type="project" value="TreeGrafter"/>
</dbReference>
<evidence type="ECO:0000256" key="1">
    <source>
        <dbReference type="PROSITE-ProRule" id="PRU00023"/>
    </source>
</evidence>
<dbReference type="PANTHER" id="PTHR24160">
    <property type="entry name" value="ANKYRIN REPEAT DOMAIN-CONTAINING PROTEIN 53"/>
    <property type="match status" value="1"/>
</dbReference>
<dbReference type="GO" id="GO:0007080">
    <property type="term" value="P:mitotic metaphase chromosome alignment"/>
    <property type="evidence" value="ECO:0007669"/>
    <property type="project" value="TreeGrafter"/>
</dbReference>
<dbReference type="KEGG" id="emc:129336931"/>
<feature type="repeat" description="ANK" evidence="1">
    <location>
        <begin position="37"/>
        <end position="73"/>
    </location>
</feature>